<gene>
    <name evidence="2" type="ORF">EJ995_09985</name>
</gene>
<keyword evidence="1" id="KW-1133">Transmembrane helix</keyword>
<dbReference type="AlphaFoldDB" id="A0A3S9MZH5"/>
<protein>
    <submittedName>
        <fullName evidence="2">Uncharacterized protein</fullName>
    </submittedName>
</protein>
<evidence type="ECO:0000313" key="2">
    <source>
        <dbReference type="EMBL" id="AZQ44557.1"/>
    </source>
</evidence>
<keyword evidence="1" id="KW-0472">Membrane</keyword>
<keyword evidence="3" id="KW-1185">Reference proteome</keyword>
<dbReference type="EMBL" id="CP034549">
    <property type="protein sequence ID" value="AZQ44557.1"/>
    <property type="molecule type" value="Genomic_DNA"/>
</dbReference>
<dbReference type="Proteomes" id="UP000279600">
    <property type="component" value="Chromosome"/>
</dbReference>
<organism evidence="2 3">
    <name type="scientific">Nonlabens ponticola</name>
    <dbReference type="NCBI Taxonomy" id="2496866"/>
    <lineage>
        <taxon>Bacteria</taxon>
        <taxon>Pseudomonadati</taxon>
        <taxon>Bacteroidota</taxon>
        <taxon>Flavobacteriia</taxon>
        <taxon>Flavobacteriales</taxon>
        <taxon>Flavobacteriaceae</taxon>
        <taxon>Nonlabens</taxon>
    </lineage>
</organism>
<keyword evidence="1" id="KW-0812">Transmembrane</keyword>
<evidence type="ECO:0000256" key="1">
    <source>
        <dbReference type="SAM" id="Phobius"/>
    </source>
</evidence>
<feature type="transmembrane region" description="Helical" evidence="1">
    <location>
        <begin position="21"/>
        <end position="37"/>
    </location>
</feature>
<sequence>MKKQHRIKFDNFNGTWKIIPFIALLIVAVAIGFFEVIKFENEIWNKTFAALANLIPALFLCRMFIYKNYVQYNKRGIVIKVKSWSSKTLTFNEISDVKLEDEKLLVSLDSGRNHTLNLSHIVEEDRHKLLDLILNYSDLKLA</sequence>
<accession>A0A3S9MZH5</accession>
<feature type="transmembrane region" description="Helical" evidence="1">
    <location>
        <begin position="43"/>
        <end position="65"/>
    </location>
</feature>
<dbReference type="OrthoDB" id="1433813at2"/>
<dbReference type="RefSeq" id="WP_126448112.1">
    <property type="nucleotide sequence ID" value="NZ_CP034549.1"/>
</dbReference>
<name>A0A3S9MZH5_9FLAO</name>
<dbReference type="KEGG" id="noj:EJ995_09985"/>
<evidence type="ECO:0000313" key="3">
    <source>
        <dbReference type="Proteomes" id="UP000279600"/>
    </source>
</evidence>
<proteinExistence type="predicted"/>
<reference evidence="2 3" key="1">
    <citation type="submission" date="2018-12" db="EMBL/GenBank/DDBJ databases">
        <title>Complete genome of Nonlabens sp. MJ115.</title>
        <authorList>
            <person name="Choi H.S."/>
            <person name="Jung J."/>
        </authorList>
    </citation>
    <scope>NUCLEOTIDE SEQUENCE [LARGE SCALE GENOMIC DNA]</scope>
    <source>
        <strain evidence="2 3">MJ115</strain>
    </source>
</reference>